<reference evidence="6 7" key="1">
    <citation type="submission" date="2019-10" db="EMBL/GenBank/DDBJ databases">
        <title>Alkalibaculum tamaniensis sp.nov., a new alkaliphilic acetogen, isolated on methoxylated aromatics from a mud volcano.</title>
        <authorList>
            <person name="Khomyakova M.A."/>
            <person name="Merkel A.Y."/>
            <person name="Bonch-Osmolovskaya E.A."/>
            <person name="Slobodkin A.I."/>
        </authorList>
    </citation>
    <scope>NUCLEOTIDE SEQUENCE [LARGE SCALE GENOMIC DNA]</scope>
    <source>
        <strain evidence="6 7">M08DMB</strain>
    </source>
</reference>
<feature type="domain" description="MRM3-like substrate binding" evidence="5">
    <location>
        <begin position="9"/>
        <end position="96"/>
    </location>
</feature>
<evidence type="ECO:0000256" key="3">
    <source>
        <dbReference type="ARBA" id="ARBA00022679"/>
    </source>
</evidence>
<dbReference type="CDD" id="cd18095">
    <property type="entry name" value="SpoU-like_rRNA-MTase"/>
    <property type="match status" value="1"/>
</dbReference>
<dbReference type="Proteomes" id="UP000440004">
    <property type="component" value="Unassembled WGS sequence"/>
</dbReference>
<dbReference type="InterPro" id="IPR001537">
    <property type="entry name" value="SpoU_MeTrfase"/>
</dbReference>
<dbReference type="PANTHER" id="PTHR43191">
    <property type="entry name" value="RRNA METHYLTRANSFERASE 3"/>
    <property type="match status" value="1"/>
</dbReference>
<keyword evidence="2 6" id="KW-0489">Methyltransferase</keyword>
<evidence type="ECO:0000259" key="5">
    <source>
        <dbReference type="Pfam" id="PF22435"/>
    </source>
</evidence>
<dbReference type="EMBL" id="WHNX01000006">
    <property type="protein sequence ID" value="MPW25110.1"/>
    <property type="molecule type" value="Genomic_DNA"/>
</dbReference>
<sequence>MNIIESNSNKHVKHILKLKAKKYREQYKEFILEGLKLIDEAIIAKENIRAIYVSSSNINDLKVEIENYKEMYPIFIVEENIFKKLTSMQNSEGVLAINRFQDERELDDSNVIILDRVQDPGNLGTIIRTGDAAGFNNIICGEGCVDIYNEKTIRASMGSLFHVNLRKDVDILNEIVNLKQAGYIVIGSDLGTDYYYTDLCEKKKYVLVIGNESNGIKEEILNICDERIKIPIYGQAESLNASVAAGILMYYIASL</sequence>
<dbReference type="InterPro" id="IPR029028">
    <property type="entry name" value="Alpha/beta_knot_MTases"/>
</dbReference>
<dbReference type="PANTHER" id="PTHR43191:SF2">
    <property type="entry name" value="RRNA METHYLTRANSFERASE 3, MITOCHONDRIAL"/>
    <property type="match status" value="1"/>
</dbReference>
<evidence type="ECO:0000256" key="2">
    <source>
        <dbReference type="ARBA" id="ARBA00022603"/>
    </source>
</evidence>
<comment type="similarity">
    <text evidence="1">Belongs to the class IV-like SAM-binding methyltransferase superfamily. RNA methyltransferase TrmH family.</text>
</comment>
<name>A0A6A7K6P6_9FIRM</name>
<dbReference type="RefSeq" id="WP_152802280.1">
    <property type="nucleotide sequence ID" value="NZ_WHNX01000006.1"/>
</dbReference>
<dbReference type="InterPro" id="IPR051259">
    <property type="entry name" value="rRNA_Methyltransferase"/>
</dbReference>
<proteinExistence type="inferred from homology"/>
<dbReference type="GO" id="GO:0032259">
    <property type="term" value="P:methylation"/>
    <property type="evidence" value="ECO:0007669"/>
    <property type="project" value="UniProtKB-KW"/>
</dbReference>
<dbReference type="GO" id="GO:0006396">
    <property type="term" value="P:RNA processing"/>
    <property type="evidence" value="ECO:0007669"/>
    <property type="project" value="InterPro"/>
</dbReference>
<dbReference type="SUPFAM" id="SSF75217">
    <property type="entry name" value="alpha/beta knot"/>
    <property type="match status" value="1"/>
</dbReference>
<dbReference type="AlphaFoldDB" id="A0A6A7K6P6"/>
<dbReference type="GO" id="GO:0003723">
    <property type="term" value="F:RNA binding"/>
    <property type="evidence" value="ECO:0007669"/>
    <property type="project" value="InterPro"/>
</dbReference>
<keyword evidence="7" id="KW-1185">Reference proteome</keyword>
<dbReference type="Pfam" id="PF00588">
    <property type="entry name" value="SpoU_methylase"/>
    <property type="match status" value="1"/>
</dbReference>
<evidence type="ECO:0000313" key="6">
    <source>
        <dbReference type="EMBL" id="MPW25110.1"/>
    </source>
</evidence>
<dbReference type="InterPro" id="IPR053888">
    <property type="entry name" value="MRM3-like_sub_bind"/>
</dbReference>
<gene>
    <name evidence="6" type="ORF">GC105_04820</name>
</gene>
<organism evidence="6 7">
    <name type="scientific">Alkalibaculum sporogenes</name>
    <dbReference type="NCBI Taxonomy" id="2655001"/>
    <lineage>
        <taxon>Bacteria</taxon>
        <taxon>Bacillati</taxon>
        <taxon>Bacillota</taxon>
        <taxon>Clostridia</taxon>
        <taxon>Eubacteriales</taxon>
        <taxon>Eubacteriaceae</taxon>
        <taxon>Alkalibaculum</taxon>
    </lineage>
</organism>
<evidence type="ECO:0000256" key="1">
    <source>
        <dbReference type="ARBA" id="ARBA00007228"/>
    </source>
</evidence>
<protein>
    <submittedName>
        <fullName evidence="6">RNA methyltransferase</fullName>
    </submittedName>
</protein>
<dbReference type="SUPFAM" id="SSF55315">
    <property type="entry name" value="L30e-like"/>
    <property type="match status" value="1"/>
</dbReference>
<comment type="caution">
    <text evidence="6">The sequence shown here is derived from an EMBL/GenBank/DDBJ whole genome shotgun (WGS) entry which is preliminary data.</text>
</comment>
<evidence type="ECO:0000313" key="7">
    <source>
        <dbReference type="Proteomes" id="UP000440004"/>
    </source>
</evidence>
<dbReference type="InterPro" id="IPR029064">
    <property type="entry name" value="Ribosomal_eL30-like_sf"/>
</dbReference>
<dbReference type="GO" id="GO:0008173">
    <property type="term" value="F:RNA methyltransferase activity"/>
    <property type="evidence" value="ECO:0007669"/>
    <property type="project" value="InterPro"/>
</dbReference>
<dbReference type="Gene3D" id="3.30.1330.30">
    <property type="match status" value="1"/>
</dbReference>
<accession>A0A6A7K6P6</accession>
<evidence type="ECO:0000259" key="4">
    <source>
        <dbReference type="Pfam" id="PF00588"/>
    </source>
</evidence>
<dbReference type="Gene3D" id="3.40.1280.10">
    <property type="match status" value="1"/>
</dbReference>
<keyword evidence="3 6" id="KW-0808">Transferase</keyword>
<dbReference type="Pfam" id="PF22435">
    <property type="entry name" value="MRM3-like_sub_bind"/>
    <property type="match status" value="1"/>
</dbReference>
<feature type="domain" description="tRNA/rRNA methyltransferase SpoU type" evidence="4">
    <location>
        <begin position="111"/>
        <end position="250"/>
    </location>
</feature>
<dbReference type="InterPro" id="IPR029026">
    <property type="entry name" value="tRNA_m1G_MTases_N"/>
</dbReference>